<accession>A0A9W4XBZ1</accession>
<proteinExistence type="predicted"/>
<feature type="compositionally biased region" description="Basic and acidic residues" evidence="1">
    <location>
        <begin position="124"/>
        <end position="142"/>
    </location>
</feature>
<dbReference type="InterPro" id="IPR013239">
    <property type="entry name" value="RNA_polI_Rpa14"/>
</dbReference>
<keyword evidence="3" id="KW-1185">Reference proteome</keyword>
<feature type="compositionally biased region" description="Polar residues" evidence="1">
    <location>
        <begin position="89"/>
        <end position="105"/>
    </location>
</feature>
<evidence type="ECO:0000256" key="1">
    <source>
        <dbReference type="SAM" id="MobiDB-lite"/>
    </source>
</evidence>
<dbReference type="Gene3D" id="6.10.250.3390">
    <property type="match status" value="1"/>
</dbReference>
<dbReference type="OrthoDB" id="4093689at2759"/>
<feature type="compositionally biased region" description="Acidic residues" evidence="1">
    <location>
        <begin position="114"/>
        <end position="123"/>
    </location>
</feature>
<feature type="compositionally biased region" description="Acidic residues" evidence="1">
    <location>
        <begin position="143"/>
        <end position="153"/>
    </location>
</feature>
<dbReference type="Proteomes" id="UP001152885">
    <property type="component" value="Unassembled WGS sequence"/>
</dbReference>
<name>A0A9W4XBZ1_9ASCO</name>
<feature type="region of interest" description="Disordered" evidence="1">
    <location>
        <begin position="82"/>
        <end position="178"/>
    </location>
</feature>
<comment type="caution">
    <text evidence="2">The sequence shown here is derived from an EMBL/GenBank/DDBJ whole genome shotgun (WGS) entry which is preliminary data.</text>
</comment>
<feature type="compositionally biased region" description="Basic and acidic residues" evidence="1">
    <location>
        <begin position="154"/>
        <end position="169"/>
    </location>
</feature>
<gene>
    <name evidence="2" type="ORF">CANVERA_P4519</name>
</gene>
<dbReference type="Pfam" id="PF08203">
    <property type="entry name" value="RNA_polI_A14"/>
    <property type="match status" value="1"/>
</dbReference>
<dbReference type="EMBL" id="CANTUO010000005">
    <property type="protein sequence ID" value="CAI5760007.1"/>
    <property type="molecule type" value="Genomic_DNA"/>
</dbReference>
<organism evidence="2 3">
    <name type="scientific">Candida verbasci</name>
    <dbReference type="NCBI Taxonomy" id="1227364"/>
    <lineage>
        <taxon>Eukaryota</taxon>
        <taxon>Fungi</taxon>
        <taxon>Dikarya</taxon>
        <taxon>Ascomycota</taxon>
        <taxon>Saccharomycotina</taxon>
        <taxon>Pichiomycetes</taxon>
        <taxon>Debaryomycetaceae</taxon>
        <taxon>Candida/Lodderomyces clade</taxon>
        <taxon>Candida</taxon>
    </lineage>
</organism>
<sequence length="178" mass="20277">MSSYRSKRVIPNSLNTPTAVRVDQELNIDENDAEILLNEFIQASEVNVTGKSDQINSAGLSINNVDSSAILSQLKRIQRSLRGLPPLITEQQQPISRSDTTTTEKPMNKKIKFDDDDDDDDAIEVDKKEEEQKEEVEKKDSSESEGEEESEKEEEVKPKTEKKSKSKDDKKKKRKHED</sequence>
<evidence type="ECO:0000313" key="3">
    <source>
        <dbReference type="Proteomes" id="UP001152885"/>
    </source>
</evidence>
<protein>
    <submittedName>
        <fullName evidence="2">Uncharacterized protein</fullName>
    </submittedName>
</protein>
<dbReference type="AlphaFoldDB" id="A0A9W4XBZ1"/>
<evidence type="ECO:0000313" key="2">
    <source>
        <dbReference type="EMBL" id="CAI5760007.1"/>
    </source>
</evidence>
<reference evidence="2" key="1">
    <citation type="submission" date="2022-12" db="EMBL/GenBank/DDBJ databases">
        <authorList>
            <person name="Brejova B."/>
        </authorList>
    </citation>
    <scope>NUCLEOTIDE SEQUENCE</scope>
</reference>